<dbReference type="EMBL" id="CAJNOW010002803">
    <property type="protein sequence ID" value="CAF1364260.1"/>
    <property type="molecule type" value="Genomic_DNA"/>
</dbReference>
<dbReference type="SUPFAM" id="SSF51445">
    <property type="entry name" value="(Trans)glycosidases"/>
    <property type="match status" value="1"/>
</dbReference>
<dbReference type="AlphaFoldDB" id="A0A815IE93"/>
<dbReference type="Proteomes" id="UP000663834">
    <property type="component" value="Unassembled WGS sequence"/>
</dbReference>
<protein>
    <submittedName>
        <fullName evidence="2">Uncharacterized protein</fullName>
    </submittedName>
</protein>
<dbReference type="InterPro" id="IPR017853">
    <property type="entry name" value="GH"/>
</dbReference>
<evidence type="ECO:0000313" key="2">
    <source>
        <dbReference type="EMBL" id="CAF1364260.1"/>
    </source>
</evidence>
<feature type="non-terminal residue" evidence="2">
    <location>
        <position position="1"/>
    </location>
</feature>
<name>A0A815IE93_9BILA</name>
<accession>A0A815IE93</accession>
<gene>
    <name evidence="2" type="ORF">KQP761_LOCUS7891</name>
</gene>
<reference evidence="2" key="1">
    <citation type="submission" date="2021-02" db="EMBL/GenBank/DDBJ databases">
        <authorList>
            <person name="Nowell W R."/>
        </authorList>
    </citation>
    <scope>NUCLEOTIDE SEQUENCE</scope>
</reference>
<evidence type="ECO:0000313" key="3">
    <source>
        <dbReference type="Proteomes" id="UP000663834"/>
    </source>
</evidence>
<sequence>MFVFLKIDYDNQIVDISFESPLHSTESPSPLIALFVNNQRASTILRYNVDVGVHVNNKTQLYVLLQCRTGDRCTEKELRHFWPRFISLNDRRNSLIHFYQYLLLNSSNTVNCSQDQSNQTVSCLTVDSKCWASTDTQRKCIKNNEKHSNYFIYSYNKVHEPNQLTDEHVHYRLACQVNNCNSNETIKKLSELARQFVEKSRPTKNGTNRKESYSKNKHKYKEQSSSTMKLVASYFIMISVTLYWNSNNLEHQIIRDNEVWFESGPFFIHFNQTFYSSAPEQEILPMLPLYLIEQYETNGADVVFGLFDRLSLRWSITNTSNGFVWETSFKIFQEHSFNQTDQHVIDQLGHFTFLDAWDLHMRGVGLKNVFTGGLYSGNPLVLYNLPKIDSNIILSSLTNFMTNFQTRSPSLNYHLSCVLHGRVRQIVKSFSLKTILLASEPKQGINQIVNLWGKLMLQYYGKQHIKELKDLHRDFYVSKLDSYWYYKQNNYTGEHGGIMLYEPRPDVFPNGIDGLQRDVLHTPLIVHHKYYSTDNLYQNTYRFVSGSVGGVSLPLDQTFFNKIFSQVKQWGVEILIQDWLSSVYEDMPESSWDVQTAREYHIHLAQGAKQAGVKIIYCMPLNPDIMETLENTQVHYMRVSDDYSENINQ</sequence>
<comment type="caution">
    <text evidence="2">The sequence shown here is derived from an EMBL/GenBank/DDBJ whole genome shotgun (WGS) entry which is preliminary data.</text>
</comment>
<evidence type="ECO:0000256" key="1">
    <source>
        <dbReference type="SAM" id="MobiDB-lite"/>
    </source>
</evidence>
<dbReference type="OrthoDB" id="41905at2759"/>
<proteinExistence type="predicted"/>
<organism evidence="2 3">
    <name type="scientific">Rotaria magnacalcarata</name>
    <dbReference type="NCBI Taxonomy" id="392030"/>
    <lineage>
        <taxon>Eukaryota</taxon>
        <taxon>Metazoa</taxon>
        <taxon>Spiralia</taxon>
        <taxon>Gnathifera</taxon>
        <taxon>Rotifera</taxon>
        <taxon>Eurotatoria</taxon>
        <taxon>Bdelloidea</taxon>
        <taxon>Philodinida</taxon>
        <taxon>Philodinidae</taxon>
        <taxon>Rotaria</taxon>
    </lineage>
</organism>
<feature type="region of interest" description="Disordered" evidence="1">
    <location>
        <begin position="200"/>
        <end position="219"/>
    </location>
</feature>